<evidence type="ECO:0000256" key="1">
    <source>
        <dbReference type="SAM" id="MobiDB-lite"/>
    </source>
</evidence>
<comment type="caution">
    <text evidence="2">The sequence shown here is derived from an EMBL/GenBank/DDBJ whole genome shotgun (WGS) entry which is preliminary data.</text>
</comment>
<reference evidence="2" key="1">
    <citation type="submission" date="2023-08" db="EMBL/GenBank/DDBJ databases">
        <title>Reference Genome Resource for the Citrus Pathogen Phytophthora citrophthora.</title>
        <authorList>
            <person name="Moller H."/>
            <person name="Coetzee B."/>
            <person name="Rose L.J."/>
            <person name="Van Niekerk J.M."/>
        </authorList>
    </citation>
    <scope>NUCLEOTIDE SEQUENCE</scope>
    <source>
        <strain evidence="2">STE-U-9442</strain>
    </source>
</reference>
<dbReference type="EMBL" id="JASMQC010000011">
    <property type="protein sequence ID" value="KAK1941819.1"/>
    <property type="molecule type" value="Genomic_DNA"/>
</dbReference>
<organism evidence="2 3">
    <name type="scientific">Phytophthora citrophthora</name>
    <dbReference type="NCBI Taxonomy" id="4793"/>
    <lineage>
        <taxon>Eukaryota</taxon>
        <taxon>Sar</taxon>
        <taxon>Stramenopiles</taxon>
        <taxon>Oomycota</taxon>
        <taxon>Peronosporomycetes</taxon>
        <taxon>Peronosporales</taxon>
        <taxon>Peronosporaceae</taxon>
        <taxon>Phytophthora</taxon>
    </lineage>
</organism>
<feature type="region of interest" description="Disordered" evidence="1">
    <location>
        <begin position="93"/>
        <end position="131"/>
    </location>
</feature>
<evidence type="ECO:0000313" key="2">
    <source>
        <dbReference type="EMBL" id="KAK1941819.1"/>
    </source>
</evidence>
<dbReference type="Proteomes" id="UP001259832">
    <property type="component" value="Unassembled WGS sequence"/>
</dbReference>
<gene>
    <name evidence="2" type="ORF">P3T76_006883</name>
</gene>
<sequence length="193" mass="19247">MYSFGPGVGDDDRSTTSSENGGTGPATTSWFRGGASRPPAMTPTSPGGSDGQPATSWFGIGGAPATTHPGRPSLTAPGGLTTVQAMVRRAAVGSTHPVQQPPTLRPRLTRTLSEPRKGEARPLASPAATQGGFTFQGVTSGTGLAAVTSVPQGVVTPGVSTSVPAFTATKPMTSIAPPPSFCDSTGDCTYGSS</sequence>
<name>A0AAD9GMY7_9STRA</name>
<protein>
    <submittedName>
        <fullName evidence="2">Uncharacterized protein</fullName>
    </submittedName>
</protein>
<keyword evidence="3" id="KW-1185">Reference proteome</keyword>
<feature type="region of interest" description="Disordered" evidence="1">
    <location>
        <begin position="1"/>
        <end position="78"/>
    </location>
</feature>
<accession>A0AAD9GMY7</accession>
<dbReference type="AlphaFoldDB" id="A0AAD9GMY7"/>
<feature type="compositionally biased region" description="Polar residues" evidence="1">
    <location>
        <begin position="42"/>
        <end position="55"/>
    </location>
</feature>
<feature type="compositionally biased region" description="Polar residues" evidence="1">
    <location>
        <begin position="15"/>
        <end position="30"/>
    </location>
</feature>
<proteinExistence type="predicted"/>
<evidence type="ECO:0000313" key="3">
    <source>
        <dbReference type="Proteomes" id="UP001259832"/>
    </source>
</evidence>